<dbReference type="EMBL" id="JAKJXO020000003">
    <property type="protein sequence ID" value="KAL1608493.1"/>
    <property type="molecule type" value="Genomic_DNA"/>
</dbReference>
<organism evidence="2 3">
    <name type="scientific">Paraconiothyrium brasiliense</name>
    <dbReference type="NCBI Taxonomy" id="300254"/>
    <lineage>
        <taxon>Eukaryota</taxon>
        <taxon>Fungi</taxon>
        <taxon>Dikarya</taxon>
        <taxon>Ascomycota</taxon>
        <taxon>Pezizomycotina</taxon>
        <taxon>Dothideomycetes</taxon>
        <taxon>Pleosporomycetidae</taxon>
        <taxon>Pleosporales</taxon>
        <taxon>Massarineae</taxon>
        <taxon>Didymosphaeriaceae</taxon>
        <taxon>Paraconiothyrium</taxon>
    </lineage>
</organism>
<keyword evidence="1" id="KW-0812">Transmembrane</keyword>
<keyword evidence="3" id="KW-1185">Reference proteome</keyword>
<evidence type="ECO:0000313" key="2">
    <source>
        <dbReference type="EMBL" id="KAL1608493.1"/>
    </source>
</evidence>
<sequence>MASSFFEVERRDELEAAQAANETYSPFKIILAVFGIISAVMLLIVICWFAWSRHQRKKVIQQRYAKDIAMSELFGASQHVKNLEEGELEDIDLNSEERREKGVTRWSFPGFLGKG</sequence>
<proteinExistence type="predicted"/>
<name>A0ABR3RW28_9PLEO</name>
<evidence type="ECO:0000256" key="1">
    <source>
        <dbReference type="SAM" id="Phobius"/>
    </source>
</evidence>
<feature type="transmembrane region" description="Helical" evidence="1">
    <location>
        <begin position="29"/>
        <end position="51"/>
    </location>
</feature>
<keyword evidence="1" id="KW-0472">Membrane</keyword>
<dbReference type="Proteomes" id="UP001521785">
    <property type="component" value="Unassembled WGS sequence"/>
</dbReference>
<accession>A0ABR3RW28</accession>
<evidence type="ECO:0000313" key="3">
    <source>
        <dbReference type="Proteomes" id="UP001521785"/>
    </source>
</evidence>
<protein>
    <submittedName>
        <fullName evidence="2">Uncharacterized protein</fullName>
    </submittedName>
</protein>
<keyword evidence="1" id="KW-1133">Transmembrane helix</keyword>
<gene>
    <name evidence="2" type="ORF">SLS60_003435</name>
</gene>
<comment type="caution">
    <text evidence="2">The sequence shown here is derived from an EMBL/GenBank/DDBJ whole genome shotgun (WGS) entry which is preliminary data.</text>
</comment>
<reference evidence="2 3" key="1">
    <citation type="submission" date="2024-02" db="EMBL/GenBank/DDBJ databases">
        <title>De novo assembly and annotation of 12 fungi associated with fruit tree decline syndrome in Ontario, Canada.</title>
        <authorList>
            <person name="Sulman M."/>
            <person name="Ellouze W."/>
            <person name="Ilyukhin E."/>
        </authorList>
    </citation>
    <scope>NUCLEOTIDE SEQUENCE [LARGE SCALE GENOMIC DNA]</scope>
    <source>
        <strain evidence="2 3">M42-189</strain>
    </source>
</reference>